<sequence>MVNYCGKIILMKEGEIVMNKLPDINYALMAQLSYLQWNKIDNKRKVENKEIRDILLDDKILSQIKTDFYNNPKNFPNTETISGKQGDLPAYTYHEEDKRLFLVYSIDEKNKDRNPLFGKILNGWEYLDCATGEIIQNKFFPPELLEEYKESGFFGVAFQRGNDIMIAYRGTEFELAFARDMETDFNIYMKKTDIQQVEAVLFYEYIKATYGEGKNIHITGHSLAGAIAQYVHFYAKCNGDDVVTLTWNGLGSFGSVITSLEFSLTEKIKYSSDNTLMAKEFQLKAQKLFRDKINSIMEYQTSQNRLKSFYILKTIELLKKRKDSKNSSNLFNYFMAEDFVGGYLNGDWLGEKKSIDIPEDNLQNILNDLVENTKELKNKELSEHLEDLKDNINEIGKDIICPVLNLFDDDGLTENIKDNLEDLKRNLQKRFPILEKRKSIFTFHSVNNFLVFMIDEGNINFYEMRKEFRFNALKTIVIKKKEKNYRFLKGKNRNNPSEDILEIKNQDVERQIFFPANRLVVGSVFAPFPITQTDILFKENFVKKKFNGSDMEVIENKLDGAYTGEIILGKYSNLNELGGIIGQSPLIIKIYPISLGEEEKLEEKKQKVISFGITRTIHSLSKKS</sequence>
<dbReference type="Gene3D" id="3.40.50.1820">
    <property type="entry name" value="alpha/beta hydrolase"/>
    <property type="match status" value="1"/>
</dbReference>
<evidence type="ECO:0000313" key="2">
    <source>
        <dbReference type="EMBL" id="RHF69732.1"/>
    </source>
</evidence>
<dbReference type="EMBL" id="QRHL01000042">
    <property type="protein sequence ID" value="RHF69732.1"/>
    <property type="molecule type" value="Genomic_DNA"/>
</dbReference>
<protein>
    <submittedName>
        <fullName evidence="2">DUF2974 domain-containing protein</fullName>
    </submittedName>
</protein>
<organism evidence="2 3">
    <name type="scientific">Fusobacterium mortiferum</name>
    <dbReference type="NCBI Taxonomy" id="850"/>
    <lineage>
        <taxon>Bacteria</taxon>
        <taxon>Fusobacteriati</taxon>
        <taxon>Fusobacteriota</taxon>
        <taxon>Fusobacteriia</taxon>
        <taxon>Fusobacteriales</taxon>
        <taxon>Fusobacteriaceae</taxon>
        <taxon>Fusobacterium</taxon>
    </lineage>
</organism>
<dbReference type="AlphaFoldDB" id="A0A414PMI7"/>
<dbReference type="Pfam" id="PF11187">
    <property type="entry name" value="Mbeg1-like"/>
    <property type="match status" value="1"/>
</dbReference>
<evidence type="ECO:0000256" key="1">
    <source>
        <dbReference type="SAM" id="Coils"/>
    </source>
</evidence>
<dbReference type="InterPro" id="IPR024499">
    <property type="entry name" value="Mbeg1-like"/>
</dbReference>
<keyword evidence="1" id="KW-0175">Coiled coil</keyword>
<comment type="caution">
    <text evidence="2">The sequence shown here is derived from an EMBL/GenBank/DDBJ whole genome shotgun (WGS) entry which is preliminary data.</text>
</comment>
<feature type="coiled-coil region" evidence="1">
    <location>
        <begin position="359"/>
        <end position="437"/>
    </location>
</feature>
<dbReference type="SUPFAM" id="SSF53474">
    <property type="entry name" value="alpha/beta-Hydrolases"/>
    <property type="match status" value="1"/>
</dbReference>
<gene>
    <name evidence="2" type="ORF">DW663_12360</name>
</gene>
<name>A0A414PMI7_FUSMR</name>
<reference evidence="2 3" key="1">
    <citation type="submission" date="2018-08" db="EMBL/GenBank/DDBJ databases">
        <title>A genome reference for cultivated species of the human gut microbiota.</title>
        <authorList>
            <person name="Zou Y."/>
            <person name="Xue W."/>
            <person name="Luo G."/>
        </authorList>
    </citation>
    <scope>NUCLEOTIDE SEQUENCE [LARGE SCALE GENOMIC DNA]</scope>
    <source>
        <strain evidence="2 3">AM25-1</strain>
    </source>
</reference>
<accession>A0A414PMI7</accession>
<dbReference type="Proteomes" id="UP000284676">
    <property type="component" value="Unassembled WGS sequence"/>
</dbReference>
<proteinExistence type="predicted"/>
<dbReference type="InterPro" id="IPR029058">
    <property type="entry name" value="AB_hydrolase_fold"/>
</dbReference>
<evidence type="ECO:0000313" key="3">
    <source>
        <dbReference type="Proteomes" id="UP000284676"/>
    </source>
</evidence>